<name>A0A1S1LHJ9_MYCCH</name>
<evidence type="ECO:0000313" key="1">
    <source>
        <dbReference type="EMBL" id="OHU47269.1"/>
    </source>
</evidence>
<protein>
    <submittedName>
        <fullName evidence="1">Uncharacterized protein</fullName>
    </submittedName>
</protein>
<dbReference type="EMBL" id="MLIQ01000042">
    <property type="protein sequence ID" value="OHU47269.1"/>
    <property type="molecule type" value="Genomic_DNA"/>
</dbReference>
<dbReference type="AlphaFoldDB" id="A0A1S1LHJ9"/>
<accession>A0A1S1LHJ9</accession>
<comment type="caution">
    <text evidence="1">The sequence shown here is derived from an EMBL/GenBank/DDBJ whole genome shotgun (WGS) entry which is preliminary data.</text>
</comment>
<dbReference type="Proteomes" id="UP000180043">
    <property type="component" value="Unassembled WGS sequence"/>
</dbReference>
<reference evidence="1 2" key="1">
    <citation type="submission" date="2016-10" db="EMBL/GenBank/DDBJ databases">
        <title>Evaluation of Human, Veterinary and Environmental Mycobacterium chelonae Isolates by Core Genome Phylogenomic Analysis, Targeted Gene Comparison, and Anti-microbial Susceptibility Patterns: A Tale of Mistaken Identities.</title>
        <authorList>
            <person name="Fogelson S.B."/>
            <person name="Camus A.C."/>
            <person name="Lorenz W."/>
            <person name="Vasireddy R."/>
            <person name="Vasireddy S."/>
            <person name="Smith T."/>
            <person name="Brown-Elliott B.A."/>
            <person name="Wallace R.J.Jr."/>
            <person name="Hasan N.A."/>
            <person name="Reischl U."/>
            <person name="Sanchez S."/>
        </authorList>
    </citation>
    <scope>NUCLEOTIDE SEQUENCE [LARGE SCALE GENOMIC DNA]</scope>
    <source>
        <strain evidence="1 2">15515</strain>
    </source>
</reference>
<gene>
    <name evidence="1" type="ORF">BKG82_26825</name>
</gene>
<sequence length="121" mass="13533">MSTDHYARPRPVDDLMLQFPAGLGDLLPPMDAIPDDYPHRQDWLDFQGRWFAGVLPPNAEMEPADGIDATTAGRHLSAIQRSFEPKHEHKMAAVAWLASRWFVRVSTSDGSYSCPSRKPAS</sequence>
<dbReference type="RefSeq" id="WP_070947887.1">
    <property type="nucleotide sequence ID" value="NZ_MLIQ01000042.1"/>
</dbReference>
<proteinExistence type="predicted"/>
<organism evidence="1 2">
    <name type="scientific">Mycobacteroides chelonae</name>
    <name type="common">Mycobacterium chelonae</name>
    <dbReference type="NCBI Taxonomy" id="1774"/>
    <lineage>
        <taxon>Bacteria</taxon>
        <taxon>Bacillati</taxon>
        <taxon>Actinomycetota</taxon>
        <taxon>Actinomycetes</taxon>
        <taxon>Mycobacteriales</taxon>
        <taxon>Mycobacteriaceae</taxon>
        <taxon>Mycobacteroides</taxon>
    </lineage>
</organism>
<evidence type="ECO:0000313" key="2">
    <source>
        <dbReference type="Proteomes" id="UP000180043"/>
    </source>
</evidence>